<evidence type="ECO:0000313" key="2">
    <source>
        <dbReference type="Proteomes" id="UP001296104"/>
    </source>
</evidence>
<evidence type="ECO:0000313" key="1">
    <source>
        <dbReference type="EMBL" id="CAK4011729.1"/>
    </source>
</evidence>
<dbReference type="EMBL" id="CAVMBE010000024">
    <property type="protein sequence ID" value="CAK4011729.1"/>
    <property type="molecule type" value="Genomic_DNA"/>
</dbReference>
<reference evidence="1" key="1">
    <citation type="submission" date="2023-11" db="EMBL/GenBank/DDBJ databases">
        <authorList>
            <person name="Alioto T."/>
            <person name="Alioto T."/>
            <person name="Gomez Garrido J."/>
        </authorList>
    </citation>
    <scope>NUCLEOTIDE SEQUENCE</scope>
</reference>
<comment type="caution">
    <text evidence="1">The sequence shown here is derived from an EMBL/GenBank/DDBJ whole genome shotgun (WGS) entry which is preliminary data.</text>
</comment>
<dbReference type="Proteomes" id="UP001296104">
    <property type="component" value="Unassembled WGS sequence"/>
</dbReference>
<name>A0AAI8YYR5_9PEZI</name>
<protein>
    <submittedName>
        <fullName evidence="1">Uncharacterized protein</fullName>
    </submittedName>
</protein>
<organism evidence="1 2">
    <name type="scientific">Lecanosticta acicola</name>
    <dbReference type="NCBI Taxonomy" id="111012"/>
    <lineage>
        <taxon>Eukaryota</taxon>
        <taxon>Fungi</taxon>
        <taxon>Dikarya</taxon>
        <taxon>Ascomycota</taxon>
        <taxon>Pezizomycotina</taxon>
        <taxon>Dothideomycetes</taxon>
        <taxon>Dothideomycetidae</taxon>
        <taxon>Mycosphaerellales</taxon>
        <taxon>Mycosphaerellaceae</taxon>
        <taxon>Lecanosticta</taxon>
    </lineage>
</organism>
<gene>
    <name evidence="1" type="ORF">LECACI_7A004458</name>
</gene>
<proteinExistence type="predicted"/>
<accession>A0AAI8YYR5</accession>
<dbReference type="AlphaFoldDB" id="A0AAI8YYR5"/>
<keyword evidence="2" id="KW-1185">Reference proteome</keyword>
<sequence>MDFLLLLLDSMRITTVSLTLEGLYHGGRLRSYLRIISLVSSRYTTLDGPRTRDGIRGRKEACKIFYAEDEFLFHAPGYNADTLHTFATHVHDQGILTEELRSYCSCSSIENQRPSWAGLCEWLLKKHQIPHYPGLLVPQGLKEKSPHATEKFIVGGMFSTA</sequence>